<dbReference type="Proteomes" id="UP001333818">
    <property type="component" value="Unassembled WGS sequence"/>
</dbReference>
<name>A0AAW9PYP6_9CYAN</name>
<dbReference type="GO" id="GO:0003677">
    <property type="term" value="F:DNA binding"/>
    <property type="evidence" value="ECO:0007669"/>
    <property type="project" value="UniProtKB-UniRule"/>
</dbReference>
<protein>
    <submittedName>
        <fullName evidence="4">TetR/AcrR family transcriptional regulator</fullName>
    </submittedName>
</protein>
<dbReference type="Gene3D" id="1.10.357.10">
    <property type="entry name" value="Tetracycline Repressor, domain 2"/>
    <property type="match status" value="1"/>
</dbReference>
<sequence>MPKIIDREQYRKQLLHKSFDLLAEKSYSKITMREIAKGLAVSTGTLYHYFPSKESLFLQLVEEITQRDISLFLAEVEPNLSLKHRIEALIDYVEKYQDYFFKQNLLFIDFYQHQRLNGGLDMEILQDVWEKTRQAIAEYLEISDMAKIDFMLTFFDGLLFGKLYEGKCASFSEQTSLLKRLMTYELALIN</sequence>
<dbReference type="PROSITE" id="PS01081">
    <property type="entry name" value="HTH_TETR_1"/>
    <property type="match status" value="1"/>
</dbReference>
<dbReference type="PANTHER" id="PTHR43479:SF11">
    <property type="entry name" value="ACREF_ENVCD OPERON REPRESSOR-RELATED"/>
    <property type="match status" value="1"/>
</dbReference>
<reference evidence="4" key="1">
    <citation type="submission" date="2024-01" db="EMBL/GenBank/DDBJ databases">
        <title>Bank of Algae and Cyanobacteria of the Azores (BACA) strain genomes.</title>
        <authorList>
            <person name="Luz R."/>
            <person name="Cordeiro R."/>
            <person name="Fonseca A."/>
            <person name="Goncalves V."/>
        </authorList>
    </citation>
    <scope>NUCLEOTIDE SEQUENCE</scope>
    <source>
        <strain evidence="4">BACA0141</strain>
    </source>
</reference>
<proteinExistence type="predicted"/>
<dbReference type="PROSITE" id="PS50977">
    <property type="entry name" value="HTH_TETR_2"/>
    <property type="match status" value="1"/>
</dbReference>
<dbReference type="InterPro" id="IPR023772">
    <property type="entry name" value="DNA-bd_HTH_TetR-type_CS"/>
</dbReference>
<gene>
    <name evidence="4" type="ORF">V2H45_14620</name>
</gene>
<evidence type="ECO:0000256" key="2">
    <source>
        <dbReference type="PROSITE-ProRule" id="PRU00335"/>
    </source>
</evidence>
<feature type="DNA-binding region" description="H-T-H motif" evidence="2">
    <location>
        <begin position="31"/>
        <end position="50"/>
    </location>
</feature>
<dbReference type="InterPro" id="IPR009057">
    <property type="entry name" value="Homeodomain-like_sf"/>
</dbReference>
<feature type="domain" description="HTH tetR-type" evidence="3">
    <location>
        <begin position="8"/>
        <end position="68"/>
    </location>
</feature>
<dbReference type="PANTHER" id="PTHR43479">
    <property type="entry name" value="ACREF/ENVCD OPERON REPRESSOR-RELATED"/>
    <property type="match status" value="1"/>
</dbReference>
<dbReference type="EMBL" id="JAZBJZ010000059">
    <property type="protein sequence ID" value="MEE3717971.1"/>
    <property type="molecule type" value="Genomic_DNA"/>
</dbReference>
<dbReference type="AlphaFoldDB" id="A0AAW9PYP6"/>
<evidence type="ECO:0000259" key="3">
    <source>
        <dbReference type="PROSITE" id="PS50977"/>
    </source>
</evidence>
<organism evidence="4 5">
    <name type="scientific">Tumidithrix elongata BACA0141</name>
    <dbReference type="NCBI Taxonomy" id="2716417"/>
    <lineage>
        <taxon>Bacteria</taxon>
        <taxon>Bacillati</taxon>
        <taxon>Cyanobacteriota</taxon>
        <taxon>Cyanophyceae</taxon>
        <taxon>Pseudanabaenales</taxon>
        <taxon>Pseudanabaenaceae</taxon>
        <taxon>Tumidithrix</taxon>
        <taxon>Tumidithrix elongata</taxon>
    </lineage>
</organism>
<accession>A0AAW9PYP6</accession>
<dbReference type="SUPFAM" id="SSF46689">
    <property type="entry name" value="Homeodomain-like"/>
    <property type="match status" value="1"/>
</dbReference>
<dbReference type="InterPro" id="IPR001647">
    <property type="entry name" value="HTH_TetR"/>
</dbReference>
<dbReference type="Pfam" id="PF00440">
    <property type="entry name" value="TetR_N"/>
    <property type="match status" value="1"/>
</dbReference>
<evidence type="ECO:0000313" key="5">
    <source>
        <dbReference type="Proteomes" id="UP001333818"/>
    </source>
</evidence>
<dbReference type="RefSeq" id="WP_330484401.1">
    <property type="nucleotide sequence ID" value="NZ_JAZBJZ010000059.1"/>
</dbReference>
<evidence type="ECO:0000256" key="1">
    <source>
        <dbReference type="ARBA" id="ARBA00023125"/>
    </source>
</evidence>
<dbReference type="InterPro" id="IPR050624">
    <property type="entry name" value="HTH-type_Tx_Regulator"/>
</dbReference>
<keyword evidence="1 2" id="KW-0238">DNA-binding</keyword>
<comment type="caution">
    <text evidence="4">The sequence shown here is derived from an EMBL/GenBank/DDBJ whole genome shotgun (WGS) entry which is preliminary data.</text>
</comment>
<dbReference type="PRINTS" id="PR00455">
    <property type="entry name" value="HTHTETR"/>
</dbReference>
<keyword evidence="5" id="KW-1185">Reference proteome</keyword>
<evidence type="ECO:0000313" key="4">
    <source>
        <dbReference type="EMBL" id="MEE3717971.1"/>
    </source>
</evidence>